<feature type="domain" description="Flagellar basal-body/hook protein C-terminal" evidence="4">
    <location>
        <begin position="221"/>
        <end position="263"/>
    </location>
</feature>
<proteinExistence type="inferred from homology"/>
<evidence type="ECO:0000259" key="3">
    <source>
        <dbReference type="Pfam" id="PF00460"/>
    </source>
</evidence>
<keyword evidence="2" id="KW-0975">Bacterial flagellum</keyword>
<comment type="caution">
    <text evidence="6">The sequence shown here is derived from an EMBL/GenBank/DDBJ whole genome shotgun (WGS) entry which is preliminary data.</text>
</comment>
<reference evidence="7" key="1">
    <citation type="journal article" date="2019" name="Int. J. Syst. Evol. Microbiol.">
        <title>The Global Catalogue of Microorganisms (GCM) 10K type strain sequencing project: providing services to taxonomists for standard genome sequencing and annotation.</title>
        <authorList>
            <consortium name="The Broad Institute Genomics Platform"/>
            <consortium name="The Broad Institute Genome Sequencing Center for Infectious Disease"/>
            <person name="Wu L."/>
            <person name="Ma J."/>
        </authorList>
    </citation>
    <scope>NUCLEOTIDE SEQUENCE [LARGE SCALE GENOMIC DNA]</scope>
    <source>
        <strain evidence="7">CCM 8702</strain>
    </source>
</reference>
<gene>
    <name evidence="6" type="ORF">GCM10007362_47680</name>
</gene>
<dbReference type="InterPro" id="IPR053967">
    <property type="entry name" value="LlgE_F_G-like_D1"/>
</dbReference>
<keyword evidence="7" id="KW-1185">Reference proteome</keyword>
<dbReference type="InterPro" id="IPR037925">
    <property type="entry name" value="FlgE/F/G-like"/>
</dbReference>
<evidence type="ECO:0000256" key="2">
    <source>
        <dbReference type="RuleBase" id="RU362116"/>
    </source>
</evidence>
<evidence type="ECO:0000259" key="4">
    <source>
        <dbReference type="Pfam" id="PF06429"/>
    </source>
</evidence>
<dbReference type="Pfam" id="PF06429">
    <property type="entry name" value="Flg_bbr_C"/>
    <property type="match status" value="1"/>
</dbReference>
<dbReference type="RefSeq" id="WP_172247748.1">
    <property type="nucleotide sequence ID" value="NZ_BMDD01000008.1"/>
</dbReference>
<organism evidence="6 7">
    <name type="scientific">Saccharibacillus endophyticus</name>
    <dbReference type="NCBI Taxonomy" id="2060666"/>
    <lineage>
        <taxon>Bacteria</taxon>
        <taxon>Bacillati</taxon>
        <taxon>Bacillota</taxon>
        <taxon>Bacilli</taxon>
        <taxon>Bacillales</taxon>
        <taxon>Paenibacillaceae</taxon>
        <taxon>Saccharibacillus</taxon>
    </lineage>
</organism>
<dbReference type="Pfam" id="PF22692">
    <property type="entry name" value="LlgE_F_G_D1"/>
    <property type="match status" value="1"/>
</dbReference>
<dbReference type="InterPro" id="IPR020013">
    <property type="entry name" value="Flagellar_FlgE/F/G"/>
</dbReference>
<sequence>MNNSMISAAVTMNGLQRKLDLISDNIANLDTVGYKAKQGSFQDTLTRVQQQGKSFQLDGRRTDAGFNLGFGARMGEVTVDLTQGPLKETGSLSDLAIEGNAVFEIQVNGEKAWTREGAFQLAPNGADTRNVYLMTNQGHPVMGTNGQPIRIPAASKLQVDSDGTVRALNANGTSTAAGQIALARVDRSEGLVQTDGNVFILADGVNEGDVLTNNGVTAQVRQQYLEQSNVDMTAQMTELLQAQRAYQLAAKALTSSDTMATLANGIRQ</sequence>
<protein>
    <submittedName>
        <fullName evidence="6">Flagellar basal-body rod protein FlgG</fullName>
    </submittedName>
</protein>
<dbReference type="InterPro" id="IPR010930">
    <property type="entry name" value="Flg_bb/hook_C_dom"/>
</dbReference>
<feature type="domain" description="Flagellar basal body rod protein N-terminal" evidence="3">
    <location>
        <begin position="9"/>
        <end position="35"/>
    </location>
</feature>
<dbReference type="SUPFAM" id="SSF117143">
    <property type="entry name" value="Flagellar hook protein flgE"/>
    <property type="match status" value="1"/>
</dbReference>
<dbReference type="PROSITE" id="PS00588">
    <property type="entry name" value="FLAGELLA_BB_ROD"/>
    <property type="match status" value="1"/>
</dbReference>
<dbReference type="PANTHER" id="PTHR30435:SF19">
    <property type="entry name" value="FLAGELLAR BASAL-BODY ROD PROTEIN FLGG"/>
    <property type="match status" value="1"/>
</dbReference>
<dbReference type="Pfam" id="PF00460">
    <property type="entry name" value="Flg_bb_rod"/>
    <property type="match status" value="1"/>
</dbReference>
<feature type="domain" description="Flagellar hook protein FlgE/F/G-like D1" evidence="5">
    <location>
        <begin position="96"/>
        <end position="167"/>
    </location>
</feature>
<name>A0ABQ2A960_9BACL</name>
<dbReference type="InterPro" id="IPR001444">
    <property type="entry name" value="Flag_bb_rod_N"/>
</dbReference>
<evidence type="ECO:0000313" key="7">
    <source>
        <dbReference type="Proteomes" id="UP000605427"/>
    </source>
</evidence>
<keyword evidence="6" id="KW-0966">Cell projection</keyword>
<accession>A0ABQ2A960</accession>
<comment type="subcellular location">
    <subcellularLocation>
        <location evidence="2">Bacterial flagellum basal body</location>
    </subcellularLocation>
</comment>
<evidence type="ECO:0000259" key="5">
    <source>
        <dbReference type="Pfam" id="PF22692"/>
    </source>
</evidence>
<dbReference type="PANTHER" id="PTHR30435">
    <property type="entry name" value="FLAGELLAR PROTEIN"/>
    <property type="match status" value="1"/>
</dbReference>
<keyword evidence="6" id="KW-0282">Flagellum</keyword>
<evidence type="ECO:0000256" key="1">
    <source>
        <dbReference type="ARBA" id="ARBA00009677"/>
    </source>
</evidence>
<dbReference type="EMBL" id="BMDD01000008">
    <property type="protein sequence ID" value="GGH86877.1"/>
    <property type="molecule type" value="Genomic_DNA"/>
</dbReference>
<dbReference type="InterPro" id="IPR019776">
    <property type="entry name" value="Flagellar_basal_body_rod_CS"/>
</dbReference>
<evidence type="ECO:0000313" key="6">
    <source>
        <dbReference type="EMBL" id="GGH86877.1"/>
    </source>
</evidence>
<dbReference type="NCBIfam" id="TIGR03506">
    <property type="entry name" value="FlgEFG_subfam"/>
    <property type="match status" value="2"/>
</dbReference>
<keyword evidence="6" id="KW-0969">Cilium</keyword>
<comment type="similarity">
    <text evidence="1 2">Belongs to the flagella basal body rod proteins family.</text>
</comment>
<dbReference type="Proteomes" id="UP000605427">
    <property type="component" value="Unassembled WGS sequence"/>
</dbReference>